<keyword evidence="1" id="KW-0547">Nucleotide-binding</keyword>
<dbReference type="EMBL" id="FNHG01000001">
    <property type="protein sequence ID" value="SDL63476.1"/>
    <property type="molecule type" value="Genomic_DNA"/>
</dbReference>
<dbReference type="OrthoDB" id="9800712at2"/>
<dbReference type="InterPro" id="IPR044672">
    <property type="entry name" value="MOCS2A"/>
</dbReference>
<evidence type="ECO:0000256" key="1">
    <source>
        <dbReference type="ARBA" id="ARBA00022741"/>
    </source>
</evidence>
<dbReference type="InterPro" id="IPR003749">
    <property type="entry name" value="ThiS/MoaD-like"/>
</dbReference>
<dbReference type="RefSeq" id="WP_091765181.1">
    <property type="nucleotide sequence ID" value="NZ_FNHG01000001.1"/>
</dbReference>
<dbReference type="STRING" id="144026.SAMN04488568_101132"/>
<keyword evidence="5" id="KW-1185">Reference proteome</keyword>
<accession>A0A1G9LNH1</accession>
<dbReference type="AlphaFoldDB" id="A0A1G9LNH1"/>
<dbReference type="GO" id="GO:1990133">
    <property type="term" value="C:molybdopterin adenylyltransferase complex"/>
    <property type="evidence" value="ECO:0007669"/>
    <property type="project" value="TreeGrafter"/>
</dbReference>
<comment type="similarity">
    <text evidence="2">Belongs to the MoaD family.</text>
</comment>
<evidence type="ECO:0000256" key="3">
    <source>
        <dbReference type="ARBA" id="ARBA00024247"/>
    </source>
</evidence>
<dbReference type="Proteomes" id="UP000199759">
    <property type="component" value="Unassembled WGS sequence"/>
</dbReference>
<organism evidence="4 5">
    <name type="scientific">Maricaulis salignorans</name>
    <dbReference type="NCBI Taxonomy" id="144026"/>
    <lineage>
        <taxon>Bacteria</taxon>
        <taxon>Pseudomonadati</taxon>
        <taxon>Pseudomonadota</taxon>
        <taxon>Alphaproteobacteria</taxon>
        <taxon>Maricaulales</taxon>
        <taxon>Maricaulaceae</taxon>
        <taxon>Maricaulis</taxon>
    </lineage>
</organism>
<evidence type="ECO:0000313" key="5">
    <source>
        <dbReference type="Proteomes" id="UP000199759"/>
    </source>
</evidence>
<dbReference type="InterPro" id="IPR016155">
    <property type="entry name" value="Mopterin_synth/thiamin_S_b"/>
</dbReference>
<evidence type="ECO:0000256" key="2">
    <source>
        <dbReference type="ARBA" id="ARBA00024200"/>
    </source>
</evidence>
<dbReference type="InterPro" id="IPR012675">
    <property type="entry name" value="Beta-grasp_dom_sf"/>
</dbReference>
<evidence type="ECO:0000313" key="4">
    <source>
        <dbReference type="EMBL" id="SDL63476.1"/>
    </source>
</evidence>
<dbReference type="PANTHER" id="PTHR33359">
    <property type="entry name" value="MOLYBDOPTERIN SYNTHASE SULFUR CARRIER SUBUNIT"/>
    <property type="match status" value="1"/>
</dbReference>
<dbReference type="Gene3D" id="3.10.20.30">
    <property type="match status" value="1"/>
</dbReference>
<dbReference type="Pfam" id="PF02597">
    <property type="entry name" value="ThiS"/>
    <property type="match status" value="1"/>
</dbReference>
<proteinExistence type="inferred from homology"/>
<dbReference type="GO" id="GO:0000166">
    <property type="term" value="F:nucleotide binding"/>
    <property type="evidence" value="ECO:0007669"/>
    <property type="project" value="UniProtKB-KW"/>
</dbReference>
<reference evidence="4 5" key="1">
    <citation type="submission" date="2016-10" db="EMBL/GenBank/DDBJ databases">
        <authorList>
            <person name="de Groot N.N."/>
        </authorList>
    </citation>
    <scope>NUCLEOTIDE SEQUENCE [LARGE SCALE GENOMIC DNA]</scope>
    <source>
        <strain evidence="4 5">DSM 16077</strain>
    </source>
</reference>
<dbReference type="PANTHER" id="PTHR33359:SF1">
    <property type="entry name" value="MOLYBDOPTERIN SYNTHASE SULFUR CARRIER SUBUNIT"/>
    <property type="match status" value="1"/>
</dbReference>
<name>A0A1G9LNH1_9PROT</name>
<dbReference type="SUPFAM" id="SSF54285">
    <property type="entry name" value="MoaD/ThiS"/>
    <property type="match status" value="1"/>
</dbReference>
<protein>
    <recommendedName>
        <fullName evidence="3">Molybdopterin synthase sulfur carrier subunit</fullName>
    </recommendedName>
</protein>
<sequence length="82" mass="8705">MALTIRYFAALRDRMGTAESVVDHMPGINGGGLAEWLIARDPAAEALAHPSVRLIINDEIAPRSQALQDGDTIAFCPPFSGG</sequence>
<gene>
    <name evidence="4" type="ORF">SAMN04488568_101132</name>
</gene>
<dbReference type="CDD" id="cd00754">
    <property type="entry name" value="Ubl_MoaD"/>
    <property type="match status" value="1"/>
</dbReference>
<dbReference type="GO" id="GO:0006777">
    <property type="term" value="P:Mo-molybdopterin cofactor biosynthetic process"/>
    <property type="evidence" value="ECO:0007669"/>
    <property type="project" value="InterPro"/>
</dbReference>